<accession>A0A2Z7CXL1</accession>
<evidence type="ECO:0000313" key="2">
    <source>
        <dbReference type="Proteomes" id="UP000250235"/>
    </source>
</evidence>
<proteinExistence type="predicted"/>
<reference evidence="1 2" key="1">
    <citation type="journal article" date="2015" name="Proc. Natl. Acad. Sci. U.S.A.">
        <title>The resurrection genome of Boea hygrometrica: A blueprint for survival of dehydration.</title>
        <authorList>
            <person name="Xiao L."/>
            <person name="Yang G."/>
            <person name="Zhang L."/>
            <person name="Yang X."/>
            <person name="Zhao S."/>
            <person name="Ji Z."/>
            <person name="Zhou Q."/>
            <person name="Hu M."/>
            <person name="Wang Y."/>
            <person name="Chen M."/>
            <person name="Xu Y."/>
            <person name="Jin H."/>
            <person name="Xiao X."/>
            <person name="Hu G."/>
            <person name="Bao F."/>
            <person name="Hu Y."/>
            <person name="Wan P."/>
            <person name="Li L."/>
            <person name="Deng X."/>
            <person name="Kuang T."/>
            <person name="Xiang C."/>
            <person name="Zhu J.K."/>
            <person name="Oliver M.J."/>
            <person name="He Y."/>
        </authorList>
    </citation>
    <scope>NUCLEOTIDE SEQUENCE [LARGE SCALE GENOMIC DNA]</scope>
    <source>
        <strain evidence="2">cv. XS01</strain>
    </source>
</reference>
<name>A0A2Z7CXL1_9LAMI</name>
<dbReference type="Proteomes" id="UP000250235">
    <property type="component" value="Unassembled WGS sequence"/>
</dbReference>
<keyword evidence="2" id="KW-1185">Reference proteome</keyword>
<organism evidence="1 2">
    <name type="scientific">Dorcoceras hygrometricum</name>
    <dbReference type="NCBI Taxonomy" id="472368"/>
    <lineage>
        <taxon>Eukaryota</taxon>
        <taxon>Viridiplantae</taxon>
        <taxon>Streptophyta</taxon>
        <taxon>Embryophyta</taxon>
        <taxon>Tracheophyta</taxon>
        <taxon>Spermatophyta</taxon>
        <taxon>Magnoliopsida</taxon>
        <taxon>eudicotyledons</taxon>
        <taxon>Gunneridae</taxon>
        <taxon>Pentapetalae</taxon>
        <taxon>asterids</taxon>
        <taxon>lamiids</taxon>
        <taxon>Lamiales</taxon>
        <taxon>Gesneriaceae</taxon>
        <taxon>Didymocarpoideae</taxon>
        <taxon>Trichosporeae</taxon>
        <taxon>Loxocarpinae</taxon>
        <taxon>Dorcoceras</taxon>
    </lineage>
</organism>
<protein>
    <submittedName>
        <fullName evidence="1">Uncharacterized protein</fullName>
    </submittedName>
</protein>
<dbReference type="EMBL" id="KQ991616">
    <property type="protein sequence ID" value="KZV51488.1"/>
    <property type="molecule type" value="Genomic_DNA"/>
</dbReference>
<evidence type="ECO:0000313" key="1">
    <source>
        <dbReference type="EMBL" id="KZV51488.1"/>
    </source>
</evidence>
<gene>
    <name evidence="1" type="ORF">F511_06956</name>
</gene>
<sequence>MLSYIRLLVGFRRHQKNAGFLFYQVLTASDVTVAGFYVNRCGTHGSNSWSNKMQQLVMNKMQQLVANKMQQLVMKKSSSWSRTRCNSWS</sequence>
<dbReference type="AlphaFoldDB" id="A0A2Z7CXL1"/>